<keyword evidence="9" id="KW-1185">Reference proteome</keyword>
<dbReference type="PANTHER" id="PTHR42770:SF8">
    <property type="entry name" value="PUTRESCINE IMPORTER PUUP"/>
    <property type="match status" value="1"/>
</dbReference>
<feature type="transmembrane region" description="Helical" evidence="7">
    <location>
        <begin position="95"/>
        <end position="117"/>
    </location>
</feature>
<feature type="transmembrane region" description="Helical" evidence="7">
    <location>
        <begin position="413"/>
        <end position="432"/>
    </location>
</feature>
<dbReference type="EMBL" id="BAAAVI010000035">
    <property type="protein sequence ID" value="GAA2883403.1"/>
    <property type="molecule type" value="Genomic_DNA"/>
</dbReference>
<dbReference type="PANTHER" id="PTHR42770">
    <property type="entry name" value="AMINO ACID TRANSPORTER-RELATED"/>
    <property type="match status" value="1"/>
</dbReference>
<keyword evidence="2" id="KW-1003">Cell membrane</keyword>
<keyword evidence="3 7" id="KW-0812">Transmembrane</keyword>
<organism evidence="8 9">
    <name type="scientific">Streptosporangium fragile</name>
    <dbReference type="NCBI Taxonomy" id="46186"/>
    <lineage>
        <taxon>Bacteria</taxon>
        <taxon>Bacillati</taxon>
        <taxon>Actinomycetota</taxon>
        <taxon>Actinomycetes</taxon>
        <taxon>Streptosporangiales</taxon>
        <taxon>Streptosporangiaceae</taxon>
        <taxon>Streptosporangium</taxon>
    </lineage>
</organism>
<dbReference type="Gene3D" id="1.20.1740.10">
    <property type="entry name" value="Amino acid/polyamine transporter I"/>
    <property type="match status" value="1"/>
</dbReference>
<evidence type="ECO:0000256" key="4">
    <source>
        <dbReference type="ARBA" id="ARBA00022989"/>
    </source>
</evidence>
<accession>A0ABP6IH88</accession>
<evidence type="ECO:0000313" key="8">
    <source>
        <dbReference type="EMBL" id="GAA2883403.1"/>
    </source>
</evidence>
<sequence>MATTPAHPDPAPDALRRVLGTPTLVIFGLAYMVPLTIFTTYGSVTQLTEGHLPTAYLMTLAAMLFTAIAYAVLVRAFPSAGSAYTYTQRAFGPHLGFMTGWTLMIDYLLLPMINYMVMGIYLHDQFPAVPAWVFVLGAIAVVTLLNVVGISVVKRANLVLVGVQIVFVVVFLALALRGAGDAPSLTAPLFGPDMPWDGLFAGAAILCLSYLGFDAVSTLSEEARDPHRSVPRAIVLTTLIGGLIFTVVSYAAHLVMPDWRSITDPDSAAVDVMVAAGGRALEAFFLAAYIAGCVAAAVASQVSVARILFAMGRDGVLPKRLFGTLSPRFGTPVGATMVVAAVSLLALVLDLGTAASLISFGALFAFSLVNLTVVKHFVLDRGRRSPRDLLLYAVVPVVGFVMTAWLWLSLSELALVVGLVWFGLGLAYLAVLTGGFRRRPPQLALDDSGAAGTAGNNGTEDTGRGAPAARPVGS</sequence>
<dbReference type="RefSeq" id="WP_344975306.1">
    <property type="nucleotide sequence ID" value="NZ_BAAAVI010000035.1"/>
</dbReference>
<feature type="transmembrane region" description="Helical" evidence="7">
    <location>
        <begin position="389"/>
        <end position="407"/>
    </location>
</feature>
<keyword evidence="4 7" id="KW-1133">Transmembrane helix</keyword>
<dbReference type="InterPro" id="IPR050367">
    <property type="entry name" value="APC_superfamily"/>
</dbReference>
<name>A0ABP6IH88_9ACTN</name>
<evidence type="ECO:0000256" key="7">
    <source>
        <dbReference type="SAM" id="Phobius"/>
    </source>
</evidence>
<keyword evidence="5 7" id="KW-0472">Membrane</keyword>
<gene>
    <name evidence="8" type="ORF">GCM10010517_46600</name>
</gene>
<protein>
    <submittedName>
        <fullName evidence="8">APC family permease</fullName>
    </submittedName>
</protein>
<feature type="transmembrane region" description="Helical" evidence="7">
    <location>
        <begin position="283"/>
        <end position="309"/>
    </location>
</feature>
<evidence type="ECO:0000256" key="3">
    <source>
        <dbReference type="ARBA" id="ARBA00022692"/>
    </source>
</evidence>
<dbReference type="Pfam" id="PF13520">
    <property type="entry name" value="AA_permease_2"/>
    <property type="match status" value="1"/>
</dbReference>
<feature type="transmembrane region" description="Helical" evidence="7">
    <location>
        <begin position="129"/>
        <end position="149"/>
    </location>
</feature>
<feature type="transmembrane region" description="Helical" evidence="7">
    <location>
        <begin position="156"/>
        <end position="176"/>
    </location>
</feature>
<evidence type="ECO:0000256" key="5">
    <source>
        <dbReference type="ARBA" id="ARBA00023136"/>
    </source>
</evidence>
<evidence type="ECO:0000313" key="9">
    <source>
        <dbReference type="Proteomes" id="UP001500831"/>
    </source>
</evidence>
<evidence type="ECO:0000256" key="6">
    <source>
        <dbReference type="SAM" id="MobiDB-lite"/>
    </source>
</evidence>
<evidence type="ECO:0000256" key="2">
    <source>
        <dbReference type="ARBA" id="ARBA00022475"/>
    </source>
</evidence>
<feature type="transmembrane region" description="Helical" evidence="7">
    <location>
        <begin position="55"/>
        <end position="74"/>
    </location>
</feature>
<feature type="transmembrane region" description="Helical" evidence="7">
    <location>
        <begin position="233"/>
        <end position="252"/>
    </location>
</feature>
<feature type="transmembrane region" description="Helical" evidence="7">
    <location>
        <begin position="24"/>
        <end position="43"/>
    </location>
</feature>
<dbReference type="InterPro" id="IPR002293">
    <property type="entry name" value="AA/rel_permease1"/>
</dbReference>
<feature type="region of interest" description="Disordered" evidence="6">
    <location>
        <begin position="447"/>
        <end position="474"/>
    </location>
</feature>
<comment type="caution">
    <text evidence="8">The sequence shown here is derived from an EMBL/GenBank/DDBJ whole genome shotgun (WGS) entry which is preliminary data.</text>
</comment>
<feature type="transmembrane region" description="Helical" evidence="7">
    <location>
        <begin position="329"/>
        <end position="349"/>
    </location>
</feature>
<dbReference type="Proteomes" id="UP001500831">
    <property type="component" value="Unassembled WGS sequence"/>
</dbReference>
<comment type="subcellular location">
    <subcellularLocation>
        <location evidence="1">Cell membrane</location>
        <topology evidence="1">Multi-pass membrane protein</topology>
    </subcellularLocation>
</comment>
<feature type="transmembrane region" description="Helical" evidence="7">
    <location>
        <begin position="355"/>
        <end position="377"/>
    </location>
</feature>
<feature type="compositionally biased region" description="Low complexity" evidence="6">
    <location>
        <begin position="447"/>
        <end position="460"/>
    </location>
</feature>
<feature type="transmembrane region" description="Helical" evidence="7">
    <location>
        <begin position="196"/>
        <end position="213"/>
    </location>
</feature>
<reference evidence="9" key="1">
    <citation type="journal article" date="2019" name="Int. J. Syst. Evol. Microbiol.">
        <title>The Global Catalogue of Microorganisms (GCM) 10K type strain sequencing project: providing services to taxonomists for standard genome sequencing and annotation.</title>
        <authorList>
            <consortium name="The Broad Institute Genomics Platform"/>
            <consortium name="The Broad Institute Genome Sequencing Center for Infectious Disease"/>
            <person name="Wu L."/>
            <person name="Ma J."/>
        </authorList>
    </citation>
    <scope>NUCLEOTIDE SEQUENCE [LARGE SCALE GENOMIC DNA]</scope>
    <source>
        <strain evidence="9">JCM 6242</strain>
    </source>
</reference>
<proteinExistence type="predicted"/>
<evidence type="ECO:0000256" key="1">
    <source>
        <dbReference type="ARBA" id="ARBA00004651"/>
    </source>
</evidence>
<dbReference type="PIRSF" id="PIRSF006060">
    <property type="entry name" value="AA_transporter"/>
    <property type="match status" value="1"/>
</dbReference>